<comment type="cofactor">
    <cofactor evidence="1">
        <name>Mn(2+)</name>
        <dbReference type="ChEBI" id="CHEBI:29035"/>
    </cofactor>
</comment>
<name>A0ABQ4L2F8_SIMTE</name>
<evidence type="ECO:0000256" key="4">
    <source>
        <dbReference type="ARBA" id="ARBA00023002"/>
    </source>
</evidence>
<feature type="domain" description="Isopropylmalate dehydrogenase-like" evidence="7">
    <location>
        <begin position="8"/>
        <end position="124"/>
    </location>
</feature>
<sequence length="130" mass="15115">MKMGFVQLKEFDAIYLGAVGFHGVPGHISLWDLLLRIRKEFEQYVNIRPIQILNGAPCPLINGSREKINMLFVRENNEGEYSGAWDWLYKGKPEEVVWQTGFFSRKGTERVIRYAFETAKRSGKISHKHQ</sequence>
<evidence type="ECO:0000256" key="5">
    <source>
        <dbReference type="ARBA" id="ARBA00023027"/>
    </source>
</evidence>
<evidence type="ECO:0000259" key="7">
    <source>
        <dbReference type="Pfam" id="PF00180"/>
    </source>
</evidence>
<evidence type="ECO:0000256" key="1">
    <source>
        <dbReference type="ARBA" id="ARBA00001936"/>
    </source>
</evidence>
<keyword evidence="9" id="KW-1185">Reference proteome</keyword>
<protein>
    <recommendedName>
        <fullName evidence="7">Isopropylmalate dehydrogenase-like domain-containing protein</fullName>
    </recommendedName>
</protein>
<dbReference type="EMBL" id="BORJ01000014">
    <property type="protein sequence ID" value="GIN98361.1"/>
    <property type="molecule type" value="Genomic_DNA"/>
</dbReference>
<dbReference type="Gene3D" id="3.40.718.10">
    <property type="entry name" value="Isopropylmalate Dehydrogenase"/>
    <property type="match status" value="1"/>
</dbReference>
<keyword evidence="4" id="KW-0560">Oxidoreductase</keyword>
<proteinExistence type="predicted"/>
<keyword evidence="5" id="KW-0520">NAD</keyword>
<dbReference type="Pfam" id="PF00180">
    <property type="entry name" value="Iso_dh"/>
    <property type="match status" value="1"/>
</dbReference>
<evidence type="ECO:0000256" key="2">
    <source>
        <dbReference type="ARBA" id="ARBA00001946"/>
    </source>
</evidence>
<dbReference type="PANTHER" id="PTHR43275:SF1">
    <property type="entry name" value="D-MALATE DEHYDROGENASE [DECARBOXYLATING]"/>
    <property type="match status" value="1"/>
</dbReference>
<keyword evidence="6" id="KW-0464">Manganese</keyword>
<evidence type="ECO:0000256" key="6">
    <source>
        <dbReference type="ARBA" id="ARBA00023211"/>
    </source>
</evidence>
<accession>A0ABQ4L2F8</accession>
<organism evidence="8 9">
    <name type="scientific">Siminovitchia terrae</name>
    <name type="common">Bacillus terrae</name>
    <dbReference type="NCBI Taxonomy" id="1914933"/>
    <lineage>
        <taxon>Bacteria</taxon>
        <taxon>Bacillati</taxon>
        <taxon>Bacillota</taxon>
        <taxon>Bacilli</taxon>
        <taxon>Bacillales</taxon>
        <taxon>Bacillaceae</taxon>
        <taxon>Siminovitchia</taxon>
    </lineage>
</organism>
<evidence type="ECO:0000313" key="8">
    <source>
        <dbReference type="EMBL" id="GIN98361.1"/>
    </source>
</evidence>
<comment type="cofactor">
    <cofactor evidence="2">
        <name>Mg(2+)</name>
        <dbReference type="ChEBI" id="CHEBI:18420"/>
    </cofactor>
</comment>
<gene>
    <name evidence="8" type="ORF">J6TS1_42310</name>
</gene>
<evidence type="ECO:0000256" key="3">
    <source>
        <dbReference type="ARBA" id="ARBA00022723"/>
    </source>
</evidence>
<dbReference type="Proteomes" id="UP000680670">
    <property type="component" value="Unassembled WGS sequence"/>
</dbReference>
<dbReference type="SUPFAM" id="SSF53659">
    <property type="entry name" value="Isocitrate/Isopropylmalate dehydrogenase-like"/>
    <property type="match status" value="1"/>
</dbReference>
<keyword evidence="3" id="KW-0479">Metal-binding</keyword>
<evidence type="ECO:0000313" key="9">
    <source>
        <dbReference type="Proteomes" id="UP000680670"/>
    </source>
</evidence>
<dbReference type="InterPro" id="IPR050501">
    <property type="entry name" value="ICDH/IPMDH"/>
</dbReference>
<dbReference type="PANTHER" id="PTHR43275">
    <property type="entry name" value="D-MALATE DEHYDROGENASE [DECARBOXYLATING]"/>
    <property type="match status" value="1"/>
</dbReference>
<dbReference type="InterPro" id="IPR024084">
    <property type="entry name" value="IsoPropMal-DH-like_dom"/>
</dbReference>
<comment type="caution">
    <text evidence="8">The sequence shown here is derived from an EMBL/GenBank/DDBJ whole genome shotgun (WGS) entry which is preliminary data.</text>
</comment>
<reference evidence="8 9" key="1">
    <citation type="submission" date="2021-03" db="EMBL/GenBank/DDBJ databases">
        <title>Antimicrobial resistance genes in bacteria isolated from Japanese honey, and their potential for conferring macrolide and lincosamide resistance in the American foulbrood pathogen Paenibacillus larvae.</title>
        <authorList>
            <person name="Okamoto M."/>
            <person name="Kumagai M."/>
            <person name="Kanamori H."/>
            <person name="Takamatsu D."/>
        </authorList>
    </citation>
    <scope>NUCLEOTIDE SEQUENCE [LARGE SCALE GENOMIC DNA]</scope>
    <source>
        <strain evidence="8 9">J6TS1</strain>
    </source>
</reference>